<dbReference type="Gene3D" id="3.30.160.60">
    <property type="entry name" value="Classic Zinc Finger"/>
    <property type="match status" value="1"/>
</dbReference>
<feature type="region of interest" description="Disordered" evidence="1">
    <location>
        <begin position="85"/>
        <end position="577"/>
    </location>
</feature>
<feature type="compositionally biased region" description="Polar residues" evidence="1">
    <location>
        <begin position="303"/>
        <end position="323"/>
    </location>
</feature>
<feature type="compositionally biased region" description="Acidic residues" evidence="1">
    <location>
        <begin position="627"/>
        <end position="658"/>
    </location>
</feature>
<feature type="compositionally biased region" description="Polar residues" evidence="1">
    <location>
        <begin position="331"/>
        <end position="370"/>
    </location>
</feature>
<dbReference type="Proteomes" id="UP000007431">
    <property type="component" value="Unassembled WGS sequence"/>
</dbReference>
<dbReference type="GeneID" id="9585874"/>
<dbReference type="STRING" id="578458.D8PPE7"/>
<gene>
    <name evidence="3" type="ORF">SCHCODRAFT_102516</name>
</gene>
<dbReference type="SUPFAM" id="SSF57667">
    <property type="entry name" value="beta-beta-alpha zinc fingers"/>
    <property type="match status" value="1"/>
</dbReference>
<feature type="compositionally biased region" description="Low complexity" evidence="1">
    <location>
        <begin position="546"/>
        <end position="558"/>
    </location>
</feature>
<dbReference type="InterPro" id="IPR013087">
    <property type="entry name" value="Znf_C2H2_type"/>
</dbReference>
<dbReference type="HOGENOM" id="CLU_391355_0_0_1"/>
<proteinExistence type="predicted"/>
<dbReference type="RefSeq" id="XP_003036512.1">
    <property type="nucleotide sequence ID" value="XM_003036466.1"/>
</dbReference>
<protein>
    <recommendedName>
        <fullName evidence="2">C2H2-type domain-containing protein</fullName>
    </recommendedName>
</protein>
<reference evidence="3 4" key="1">
    <citation type="journal article" date="2010" name="Nat. Biotechnol.">
        <title>Genome sequence of the model mushroom Schizophyllum commune.</title>
        <authorList>
            <person name="Ohm R.A."/>
            <person name="de Jong J.F."/>
            <person name="Lugones L.G."/>
            <person name="Aerts A."/>
            <person name="Kothe E."/>
            <person name="Stajich J.E."/>
            <person name="de Vries R.P."/>
            <person name="Record E."/>
            <person name="Levasseur A."/>
            <person name="Baker S.E."/>
            <person name="Bartholomew K.A."/>
            <person name="Coutinho P.M."/>
            <person name="Erdmann S."/>
            <person name="Fowler T.J."/>
            <person name="Gathman A.C."/>
            <person name="Lombard V."/>
            <person name="Henrissat B."/>
            <person name="Knabe N."/>
            <person name="Kuees U."/>
            <person name="Lilly W.W."/>
            <person name="Lindquist E."/>
            <person name="Lucas S."/>
            <person name="Magnuson J.K."/>
            <person name="Piumi F."/>
            <person name="Raudaskoski M."/>
            <person name="Salamov A."/>
            <person name="Schmutz J."/>
            <person name="Schwarze F.W.M.R."/>
            <person name="vanKuyk P.A."/>
            <person name="Horton J.S."/>
            <person name="Grigoriev I.V."/>
            <person name="Woesten H.A.B."/>
        </authorList>
    </citation>
    <scope>NUCLEOTIDE SEQUENCE [LARGE SCALE GENOMIC DNA]</scope>
    <source>
        <strain evidence="4">H4-8 / FGSC 9210</strain>
    </source>
</reference>
<dbReference type="OMA" id="DHYPDII"/>
<sequence>MDEYAAVRVCKWFQCSMRFDSLDDLRDHVVQAHVRTAQPLPRRDVALYRRIEEGMVRSLSLNDPETYESNPHALKRRRVEKEDLEPWQYVNPADTLPSPTSERLEYPDEDEQDIEDAVMEEGRASPERQELSYPSEGERSPSPPPAAPAVPPNINLLVPPRRTFASLSSPTSSQGSISPFPNSPSIEEQIARHREKKAAKNLPTSMEARHSTASQSSSSSREAVETQLTATLDWDAQSDSMSIQQRQPSQSESVQQESQTLDSQHTTKPSQAFDATQMQDAYAHELAWSQAPAPDDPASASATQTTGTEAPETQGSLPDTQEQLAYPPDEPSTSQPIAQSLSVSPTHTSSPMSANASSVQYSFVTPSQSWYHIPRKRKVSGKRKRQSIDDRSRSGSMPQEESEESNKPAPTSPSALSSKLTGGGASVQNSTPSLPQKTPASATAPPPVPEPSQFRDKTIASAKAPPRDLLSKVLTSSQSPATPQKARTSRPPSVRSSTPKRFTPRPSTPRDEQSLPPLPSSDEDDSPPPLPRPPRRDPAHQPPRPISISPSPSPRTSLSPPPSRHIASPPPCQSTVARASDNKFVSCAMSIFPDGDPYVSTHAPAASEAPHYTIVDDDDPERYIGGEDPDEYEEEYEEDGGAEREQDDSYGDEEEEGDSFERQGGSIEDYIDVDALEELSYPDSYPPLQTQAPYQSQSQSYSQYY</sequence>
<feature type="compositionally biased region" description="Basic and acidic residues" evidence="1">
    <location>
        <begin position="120"/>
        <end position="130"/>
    </location>
</feature>
<name>D8PPE7_SCHCM</name>
<keyword evidence="4" id="KW-1185">Reference proteome</keyword>
<feature type="compositionally biased region" description="Low complexity" evidence="1">
    <location>
        <begin position="489"/>
        <end position="501"/>
    </location>
</feature>
<feature type="non-terminal residue" evidence="3">
    <location>
        <position position="705"/>
    </location>
</feature>
<feature type="compositionally biased region" description="Pro residues" evidence="1">
    <location>
        <begin position="141"/>
        <end position="151"/>
    </location>
</feature>
<feature type="compositionally biased region" description="Pro residues" evidence="1">
    <location>
        <begin position="559"/>
        <end position="572"/>
    </location>
</feature>
<feature type="compositionally biased region" description="Polar residues" evidence="1">
    <location>
        <begin position="260"/>
        <end position="279"/>
    </location>
</feature>
<feature type="compositionally biased region" description="Polar residues" evidence="1">
    <location>
        <begin position="408"/>
        <end position="434"/>
    </location>
</feature>
<feature type="compositionally biased region" description="Basic residues" evidence="1">
    <location>
        <begin position="373"/>
        <end position="385"/>
    </location>
</feature>
<evidence type="ECO:0000313" key="3">
    <source>
        <dbReference type="EMBL" id="EFJ01610.1"/>
    </source>
</evidence>
<evidence type="ECO:0000259" key="2">
    <source>
        <dbReference type="PROSITE" id="PS00028"/>
    </source>
</evidence>
<feature type="compositionally biased region" description="Low complexity" evidence="1">
    <location>
        <begin position="211"/>
        <end position="220"/>
    </location>
</feature>
<dbReference type="InParanoid" id="D8PPE7"/>
<feature type="compositionally biased region" description="Acidic residues" evidence="1">
    <location>
        <begin position="107"/>
        <end position="119"/>
    </location>
</feature>
<evidence type="ECO:0000256" key="1">
    <source>
        <dbReference type="SAM" id="MobiDB-lite"/>
    </source>
</evidence>
<feature type="compositionally biased region" description="Low complexity" evidence="1">
    <location>
        <begin position="694"/>
        <end position="705"/>
    </location>
</feature>
<accession>D8PPE7</accession>
<feature type="compositionally biased region" description="Polar residues" evidence="1">
    <location>
        <begin position="473"/>
        <end position="486"/>
    </location>
</feature>
<feature type="compositionally biased region" description="Low complexity" evidence="1">
    <location>
        <begin position="291"/>
        <end position="302"/>
    </location>
</feature>
<dbReference type="OrthoDB" id="3270241at2759"/>
<dbReference type="VEuPathDB" id="FungiDB:SCHCODRAFT_02687474"/>
<dbReference type="KEGG" id="scm:SCHCO_02687474"/>
<dbReference type="PROSITE" id="PS00028">
    <property type="entry name" value="ZINC_FINGER_C2H2_1"/>
    <property type="match status" value="1"/>
</dbReference>
<evidence type="ECO:0000313" key="4">
    <source>
        <dbReference type="Proteomes" id="UP000007431"/>
    </source>
</evidence>
<feature type="domain" description="C2H2-type" evidence="2">
    <location>
        <begin position="10"/>
        <end position="33"/>
    </location>
</feature>
<dbReference type="EMBL" id="GL377302">
    <property type="protein sequence ID" value="EFJ01610.1"/>
    <property type="molecule type" value="Genomic_DNA"/>
</dbReference>
<feature type="compositionally biased region" description="Low complexity" evidence="1">
    <location>
        <begin position="244"/>
        <end position="259"/>
    </location>
</feature>
<dbReference type="AlphaFoldDB" id="D8PPE7"/>
<feature type="compositionally biased region" description="Low complexity" evidence="1">
    <location>
        <begin position="166"/>
        <end position="178"/>
    </location>
</feature>
<feature type="region of interest" description="Disordered" evidence="1">
    <location>
        <begin position="590"/>
        <end position="705"/>
    </location>
</feature>
<dbReference type="InterPro" id="IPR036236">
    <property type="entry name" value="Znf_C2H2_sf"/>
</dbReference>
<organism evidence="4">
    <name type="scientific">Schizophyllum commune (strain H4-8 / FGSC 9210)</name>
    <name type="common">Split gill fungus</name>
    <dbReference type="NCBI Taxonomy" id="578458"/>
    <lineage>
        <taxon>Eukaryota</taxon>
        <taxon>Fungi</taxon>
        <taxon>Dikarya</taxon>
        <taxon>Basidiomycota</taxon>
        <taxon>Agaricomycotina</taxon>
        <taxon>Agaricomycetes</taxon>
        <taxon>Agaricomycetidae</taxon>
        <taxon>Agaricales</taxon>
        <taxon>Schizophyllaceae</taxon>
        <taxon>Schizophyllum</taxon>
    </lineage>
</organism>